<dbReference type="GO" id="GO:0046872">
    <property type="term" value="F:metal ion binding"/>
    <property type="evidence" value="ECO:0007669"/>
    <property type="project" value="UniProtKB-KW"/>
</dbReference>
<dbReference type="AlphaFoldDB" id="N1QII2"/>
<dbReference type="InterPro" id="IPR015375">
    <property type="entry name" value="NADH_PPase-like_N"/>
</dbReference>
<gene>
    <name evidence="11" type="ORF">SEPMUDRAFT_149957</name>
</gene>
<dbReference type="GeneID" id="27903011"/>
<keyword evidence="8" id="KW-0520">NAD</keyword>
<evidence type="ECO:0000313" key="12">
    <source>
        <dbReference type="Proteomes" id="UP000016931"/>
    </source>
</evidence>
<comment type="cofactor">
    <cofactor evidence="1">
        <name>Mg(2+)</name>
        <dbReference type="ChEBI" id="CHEBI:18420"/>
    </cofactor>
</comment>
<dbReference type="Pfam" id="PF09296">
    <property type="entry name" value="NUDIX-like"/>
    <property type="match status" value="1"/>
</dbReference>
<dbReference type="GO" id="GO:0035529">
    <property type="term" value="F:NADH pyrophosphatase activity"/>
    <property type="evidence" value="ECO:0007669"/>
    <property type="project" value="TreeGrafter"/>
</dbReference>
<dbReference type="GO" id="GO:0005829">
    <property type="term" value="C:cytosol"/>
    <property type="evidence" value="ECO:0007669"/>
    <property type="project" value="TreeGrafter"/>
</dbReference>
<dbReference type="PANTHER" id="PTHR42904:SF6">
    <property type="entry name" value="NAD-CAPPED RNA HYDROLASE NUDT12"/>
    <property type="match status" value="1"/>
</dbReference>
<dbReference type="HOGENOM" id="CLU_037162_0_2_1"/>
<dbReference type="PROSITE" id="PS51462">
    <property type="entry name" value="NUDIX"/>
    <property type="match status" value="1"/>
</dbReference>
<evidence type="ECO:0000259" key="10">
    <source>
        <dbReference type="PROSITE" id="PS51462"/>
    </source>
</evidence>
<name>N1QII2_SPHMS</name>
<evidence type="ECO:0000256" key="3">
    <source>
        <dbReference type="ARBA" id="ARBA00009595"/>
    </source>
</evidence>
<protein>
    <recommendedName>
        <fullName evidence="4">NAD(+) diphosphatase</fullName>
        <ecNumber evidence="4">3.6.1.22</ecNumber>
    </recommendedName>
</protein>
<evidence type="ECO:0000256" key="1">
    <source>
        <dbReference type="ARBA" id="ARBA00001946"/>
    </source>
</evidence>
<dbReference type="PROSITE" id="PS00893">
    <property type="entry name" value="NUDIX_BOX"/>
    <property type="match status" value="1"/>
</dbReference>
<dbReference type="GO" id="GO:0006742">
    <property type="term" value="P:NADP+ catabolic process"/>
    <property type="evidence" value="ECO:0007669"/>
    <property type="project" value="TreeGrafter"/>
</dbReference>
<dbReference type="Pfam" id="PF09297">
    <property type="entry name" value="Zn_ribbon_NUD"/>
    <property type="match status" value="1"/>
</dbReference>
<evidence type="ECO:0000256" key="7">
    <source>
        <dbReference type="ARBA" id="ARBA00022842"/>
    </source>
</evidence>
<dbReference type="GO" id="GO:0019677">
    <property type="term" value="P:NAD+ catabolic process"/>
    <property type="evidence" value="ECO:0007669"/>
    <property type="project" value="TreeGrafter"/>
</dbReference>
<comment type="similarity">
    <text evidence="3">Belongs to the Nudix hydrolase family. NudC subfamily.</text>
</comment>
<dbReference type="Proteomes" id="UP000016931">
    <property type="component" value="Unassembled WGS sequence"/>
</dbReference>
<keyword evidence="7" id="KW-0460">Magnesium</keyword>
<feature type="domain" description="Nudix hydrolase" evidence="10">
    <location>
        <begin position="259"/>
        <end position="388"/>
    </location>
</feature>
<accession>N1QII2</accession>
<evidence type="ECO:0000256" key="9">
    <source>
        <dbReference type="ARBA" id="ARBA00023679"/>
    </source>
</evidence>
<reference evidence="11 12" key="1">
    <citation type="journal article" date="2012" name="PLoS Pathog.">
        <title>Diverse lifestyles and strategies of plant pathogenesis encoded in the genomes of eighteen Dothideomycetes fungi.</title>
        <authorList>
            <person name="Ohm R.A."/>
            <person name="Feau N."/>
            <person name="Henrissat B."/>
            <person name="Schoch C.L."/>
            <person name="Horwitz B.A."/>
            <person name="Barry K.W."/>
            <person name="Condon B.J."/>
            <person name="Copeland A.C."/>
            <person name="Dhillon B."/>
            <person name="Glaser F."/>
            <person name="Hesse C.N."/>
            <person name="Kosti I."/>
            <person name="LaButti K."/>
            <person name="Lindquist E.A."/>
            <person name="Lucas S."/>
            <person name="Salamov A.A."/>
            <person name="Bradshaw R.E."/>
            <person name="Ciuffetti L."/>
            <person name="Hamelin R.C."/>
            <person name="Kema G.H.J."/>
            <person name="Lawrence C."/>
            <person name="Scott J.A."/>
            <person name="Spatafora J.W."/>
            <person name="Turgeon B.G."/>
            <person name="de Wit P.J.G.M."/>
            <person name="Zhong S."/>
            <person name="Goodwin S.B."/>
            <person name="Grigoriev I.V."/>
        </authorList>
    </citation>
    <scope>NUCLEOTIDE SEQUENCE [LARGE SCALE GENOMIC DNA]</scope>
    <source>
        <strain evidence="11 12">SO2202</strain>
    </source>
</reference>
<dbReference type="InterPro" id="IPR049734">
    <property type="entry name" value="NudC-like_C"/>
</dbReference>
<keyword evidence="5" id="KW-0479">Metal-binding</keyword>
<dbReference type="PANTHER" id="PTHR42904">
    <property type="entry name" value="NUDIX HYDROLASE, NUDC SUBFAMILY"/>
    <property type="match status" value="1"/>
</dbReference>
<dbReference type="InterPro" id="IPR020084">
    <property type="entry name" value="NUDIX_hydrolase_CS"/>
</dbReference>
<dbReference type="GO" id="GO:0005777">
    <property type="term" value="C:peroxisome"/>
    <property type="evidence" value="ECO:0007669"/>
    <property type="project" value="TreeGrafter"/>
</dbReference>
<dbReference type="EC" id="3.6.1.22" evidence="4"/>
<keyword evidence="6" id="KW-0378">Hydrolase</keyword>
<dbReference type="CDD" id="cd03429">
    <property type="entry name" value="NUDIX_NADH_pyrophosphatase_Nudt13"/>
    <property type="match status" value="1"/>
</dbReference>
<dbReference type="InterPro" id="IPR015797">
    <property type="entry name" value="NUDIX_hydrolase-like_dom_sf"/>
</dbReference>
<keyword evidence="12" id="KW-1185">Reference proteome</keyword>
<dbReference type="InterPro" id="IPR015376">
    <property type="entry name" value="Znr_NADH_PPase"/>
</dbReference>
<dbReference type="InterPro" id="IPR000086">
    <property type="entry name" value="NUDIX_hydrolase_dom"/>
</dbReference>
<organism evidence="11 12">
    <name type="scientific">Sphaerulina musiva (strain SO2202)</name>
    <name type="common">Poplar stem canker fungus</name>
    <name type="synonym">Septoria musiva</name>
    <dbReference type="NCBI Taxonomy" id="692275"/>
    <lineage>
        <taxon>Eukaryota</taxon>
        <taxon>Fungi</taxon>
        <taxon>Dikarya</taxon>
        <taxon>Ascomycota</taxon>
        <taxon>Pezizomycotina</taxon>
        <taxon>Dothideomycetes</taxon>
        <taxon>Dothideomycetidae</taxon>
        <taxon>Mycosphaerellales</taxon>
        <taxon>Mycosphaerellaceae</taxon>
        <taxon>Sphaerulina</taxon>
    </lineage>
</organism>
<dbReference type="OMA" id="CNTRTTL"/>
<dbReference type="FunFam" id="3.90.79.10:FF:000042">
    <property type="entry name" value="Probable NADH pyrophosphatase"/>
    <property type="match status" value="1"/>
</dbReference>
<evidence type="ECO:0000256" key="4">
    <source>
        <dbReference type="ARBA" id="ARBA00012381"/>
    </source>
</evidence>
<proteinExistence type="inferred from homology"/>
<dbReference type="Gene3D" id="3.90.79.20">
    <property type="match status" value="1"/>
</dbReference>
<evidence type="ECO:0000256" key="6">
    <source>
        <dbReference type="ARBA" id="ARBA00022801"/>
    </source>
</evidence>
<dbReference type="Pfam" id="PF00293">
    <property type="entry name" value="NUDIX"/>
    <property type="match status" value="1"/>
</dbReference>
<evidence type="ECO:0000256" key="5">
    <source>
        <dbReference type="ARBA" id="ARBA00022723"/>
    </source>
</evidence>
<dbReference type="RefSeq" id="XP_016760360.1">
    <property type="nucleotide sequence ID" value="XM_016905874.1"/>
</dbReference>
<sequence length="422" mass="46440">MVPQPDNPEPAHHDIDSMLSRKFGKEVANYFSGSPLNRVGFLRADHQFLSQALKHPSTAFLLCNELQPLVQSGTAPGKGRLQYVKYEDVQPVIGSDPFAQSEKEMLDAYRSDQYIPQMIFLGLDEKVPEGEGLAYQAKNLYKGAPYFAVDVTPRPQADARISEACKTLITRLQKEQGFEFGKGRIMDIEPSDAAIYAEARQLLDWNQRNPFCAACGHKTFSVHAGFKRTCPPTDRAADASAVERPACVTRHGVSNLCFPRTDPTVIMAVINHAGDKILLGRQKRWPPYWYSTLAGFAEPAESIEEAVRREVYEEAGVIVGRVIIHSTQPWPYPANLMIGAIGQAVAGDGEKIDLGNDPELDDAKWFSFDEVRHSLRVGTSGLGEDAGPEYKEGDLRLPPSTAIANQLMTAVANGFASGDSKM</sequence>
<evidence type="ECO:0000256" key="8">
    <source>
        <dbReference type="ARBA" id="ARBA00023027"/>
    </source>
</evidence>
<evidence type="ECO:0000313" key="11">
    <source>
        <dbReference type="EMBL" id="EMF12239.1"/>
    </source>
</evidence>
<dbReference type="InterPro" id="IPR050241">
    <property type="entry name" value="NAD-cap_RNA_hydrolase_NudC"/>
</dbReference>
<dbReference type="OrthoDB" id="10249612at2759"/>
<dbReference type="Gene3D" id="3.90.79.10">
    <property type="entry name" value="Nucleoside Triphosphate Pyrophosphohydrolase"/>
    <property type="match status" value="1"/>
</dbReference>
<comment type="catalytic activity">
    <reaction evidence="9">
        <text>a 5'-end NAD(+)-phospho-ribonucleoside in mRNA + H2O = a 5'-end phospho-adenosine-phospho-ribonucleoside in mRNA + beta-nicotinamide D-ribonucleotide + 2 H(+)</text>
        <dbReference type="Rhea" id="RHEA:60876"/>
        <dbReference type="Rhea" id="RHEA-COMP:15698"/>
        <dbReference type="Rhea" id="RHEA-COMP:15719"/>
        <dbReference type="ChEBI" id="CHEBI:14649"/>
        <dbReference type="ChEBI" id="CHEBI:15377"/>
        <dbReference type="ChEBI" id="CHEBI:15378"/>
        <dbReference type="ChEBI" id="CHEBI:144029"/>
        <dbReference type="ChEBI" id="CHEBI:144051"/>
    </reaction>
    <physiologicalReaction direction="left-to-right" evidence="9">
        <dbReference type="Rhea" id="RHEA:60877"/>
    </physiologicalReaction>
</comment>
<comment type="cofactor">
    <cofactor evidence="2">
        <name>Zn(2+)</name>
        <dbReference type="ChEBI" id="CHEBI:29105"/>
    </cofactor>
</comment>
<evidence type="ECO:0000256" key="2">
    <source>
        <dbReference type="ARBA" id="ARBA00001947"/>
    </source>
</evidence>
<dbReference type="STRING" id="692275.N1QII2"/>
<dbReference type="eggNOG" id="KOG3084">
    <property type="taxonomic scope" value="Eukaryota"/>
</dbReference>
<dbReference type="EMBL" id="KB456265">
    <property type="protein sequence ID" value="EMF12239.1"/>
    <property type="molecule type" value="Genomic_DNA"/>
</dbReference>
<dbReference type="SUPFAM" id="SSF55811">
    <property type="entry name" value="Nudix"/>
    <property type="match status" value="1"/>
</dbReference>